<accession>A0A0G1DBZ2</accession>
<comment type="caution">
    <text evidence="2">The sequence shown here is derived from an EMBL/GenBank/DDBJ whole genome shotgun (WGS) entry which is preliminary data.</text>
</comment>
<evidence type="ECO:0000313" key="3">
    <source>
        <dbReference type="Proteomes" id="UP000034894"/>
    </source>
</evidence>
<protein>
    <submittedName>
        <fullName evidence="2">Uncharacterized protein</fullName>
    </submittedName>
</protein>
<evidence type="ECO:0000256" key="1">
    <source>
        <dbReference type="SAM" id="SignalP"/>
    </source>
</evidence>
<feature type="signal peptide" evidence="1">
    <location>
        <begin position="1"/>
        <end position="20"/>
    </location>
</feature>
<dbReference type="STRING" id="1618443.UV73_C0018G0023"/>
<proteinExistence type="predicted"/>
<keyword evidence="1" id="KW-0732">Signal</keyword>
<evidence type="ECO:0000313" key="2">
    <source>
        <dbReference type="EMBL" id="KKS95410.1"/>
    </source>
</evidence>
<sequence>MKKKIWKVIVLLVTSTMFFAACAPVSGDPAPAPEASAPADVAPDVQIAPEEELTSILEEPTLEWLKNYSENSDQSWVIAGVDVANPWGVIVVGAGVVLYTITTEPEVVEGTAIAVVNGIEGIQAWVRENLSVSVPSMFKPEGGELSLKMPGISFSATWEAAEYGCDYKGFLNNIPLVPFPGPDPCNPEDFMSWLVSQLADFQKHLGERRAMEFIRAITELIAPFMP</sequence>
<dbReference type="AlphaFoldDB" id="A0A0G1DBZ2"/>
<dbReference type="Proteomes" id="UP000034894">
    <property type="component" value="Unassembled WGS sequence"/>
</dbReference>
<dbReference type="PROSITE" id="PS51257">
    <property type="entry name" value="PROKAR_LIPOPROTEIN"/>
    <property type="match status" value="1"/>
</dbReference>
<gene>
    <name evidence="2" type="ORF">UV73_C0018G0023</name>
</gene>
<name>A0A0G1DBZ2_9BACT</name>
<dbReference type="EMBL" id="LCFP01000018">
    <property type="protein sequence ID" value="KKS95410.1"/>
    <property type="molecule type" value="Genomic_DNA"/>
</dbReference>
<feature type="chain" id="PRO_5002536525" evidence="1">
    <location>
        <begin position="21"/>
        <end position="226"/>
    </location>
</feature>
<organism evidence="2 3">
    <name type="scientific">Candidatus Gottesmanbacteria bacterium GW2011_GWA2_43_14</name>
    <dbReference type="NCBI Taxonomy" id="1618443"/>
    <lineage>
        <taxon>Bacteria</taxon>
        <taxon>Candidatus Gottesmaniibacteriota</taxon>
    </lineage>
</organism>
<reference evidence="2 3" key="1">
    <citation type="journal article" date="2015" name="Nature">
        <title>rRNA introns, odd ribosomes, and small enigmatic genomes across a large radiation of phyla.</title>
        <authorList>
            <person name="Brown C.T."/>
            <person name="Hug L.A."/>
            <person name="Thomas B.C."/>
            <person name="Sharon I."/>
            <person name="Castelle C.J."/>
            <person name="Singh A."/>
            <person name="Wilkins M.J."/>
            <person name="Williams K.H."/>
            <person name="Banfield J.F."/>
        </authorList>
    </citation>
    <scope>NUCLEOTIDE SEQUENCE [LARGE SCALE GENOMIC DNA]</scope>
</reference>